<dbReference type="EMBL" id="JACCFM010000001">
    <property type="protein sequence ID" value="NYJ19081.1"/>
    <property type="molecule type" value="Genomic_DNA"/>
</dbReference>
<keyword evidence="2" id="KW-1185">Reference proteome</keyword>
<organism evidence="1 2">
    <name type="scientific">Glaciibacter psychrotolerans</name>
    <dbReference type="NCBI Taxonomy" id="670054"/>
    <lineage>
        <taxon>Bacteria</taxon>
        <taxon>Bacillati</taxon>
        <taxon>Actinomycetota</taxon>
        <taxon>Actinomycetes</taxon>
        <taxon>Micrococcales</taxon>
        <taxon>Microbacteriaceae</taxon>
        <taxon>Glaciibacter</taxon>
    </lineage>
</organism>
<sequence length="196" mass="20730">MSMMTHRCRTWPADRAMPALAVCAVAAVTSVLLLAGCTSMPVSPPTPAPSTHEPVFASNAEALAAATAAYAQYQALSSLIGQEGGLDPDRMARVAVGQALDAEIESMRSLSKSGLRGHGQLAFDSLVIQSANLDDGSLVVYLCLDVSQTDVVDSDEVSVVPPDREVRYPLEVSFVSGAKRVLLVERSESWSGEDFC</sequence>
<comment type="caution">
    <text evidence="1">The sequence shown here is derived from an EMBL/GenBank/DDBJ whole genome shotgun (WGS) entry which is preliminary data.</text>
</comment>
<accession>A0A7Z0ECV5</accession>
<proteinExistence type="predicted"/>
<evidence type="ECO:0000313" key="1">
    <source>
        <dbReference type="EMBL" id="NYJ19081.1"/>
    </source>
</evidence>
<name>A0A7Z0ECV5_9MICO</name>
<evidence type="ECO:0000313" key="2">
    <source>
        <dbReference type="Proteomes" id="UP000537260"/>
    </source>
</evidence>
<gene>
    <name evidence="1" type="ORF">HNR05_000872</name>
</gene>
<keyword evidence="1" id="KW-0449">Lipoprotein</keyword>
<protein>
    <submittedName>
        <fullName evidence="1">Outer membrane murein-binding lipoprotein Lpp</fullName>
    </submittedName>
</protein>
<dbReference type="RefSeq" id="WP_179577899.1">
    <property type="nucleotide sequence ID" value="NZ_JACCFM010000001.1"/>
</dbReference>
<reference evidence="1 2" key="1">
    <citation type="submission" date="2020-07" db="EMBL/GenBank/DDBJ databases">
        <title>Sequencing the genomes of 1000 actinobacteria strains.</title>
        <authorList>
            <person name="Klenk H.-P."/>
        </authorList>
    </citation>
    <scope>NUCLEOTIDE SEQUENCE [LARGE SCALE GENOMIC DNA]</scope>
    <source>
        <strain evidence="1 2">LI1</strain>
    </source>
</reference>
<dbReference type="AlphaFoldDB" id="A0A7Z0ECV5"/>
<dbReference type="Proteomes" id="UP000537260">
    <property type="component" value="Unassembled WGS sequence"/>
</dbReference>